<evidence type="ECO:0000313" key="2">
    <source>
        <dbReference type="EMBL" id="TQL56979.1"/>
    </source>
</evidence>
<gene>
    <name evidence="2" type="ORF">FB474_3747</name>
</gene>
<dbReference type="EMBL" id="VFOQ01000002">
    <property type="protein sequence ID" value="TQL56979.1"/>
    <property type="molecule type" value="Genomic_DNA"/>
</dbReference>
<comment type="caution">
    <text evidence="2">The sequence shown here is derived from an EMBL/GenBank/DDBJ whole genome shotgun (WGS) entry which is preliminary data.</text>
</comment>
<evidence type="ECO:0000256" key="1">
    <source>
        <dbReference type="SAM" id="Coils"/>
    </source>
</evidence>
<name>A0A542Z9F9_9MICO</name>
<feature type="coiled-coil region" evidence="1">
    <location>
        <begin position="101"/>
        <end position="131"/>
    </location>
</feature>
<organism evidence="2 3">
    <name type="scientific">Oryzihumus leptocrescens</name>
    <dbReference type="NCBI Taxonomy" id="297536"/>
    <lineage>
        <taxon>Bacteria</taxon>
        <taxon>Bacillati</taxon>
        <taxon>Actinomycetota</taxon>
        <taxon>Actinomycetes</taxon>
        <taxon>Micrococcales</taxon>
        <taxon>Intrasporangiaceae</taxon>
        <taxon>Oryzihumus</taxon>
    </lineage>
</organism>
<dbReference type="Gene3D" id="1.10.287.1700">
    <property type="match status" value="1"/>
</dbReference>
<dbReference type="Proteomes" id="UP000319514">
    <property type="component" value="Unassembled WGS sequence"/>
</dbReference>
<sequence>MSRRPRSRLATLLRVRRIAEEAARAQLGAAAAQRALAATALQRSREQLADASALDAPAPVEQFVWGRSRMEARAASVHRAVVTEAASRQALEESRCLWSEAAQRMTAIERLEERVREAERLERLAQDQQVAEEIAATRAGEGR</sequence>
<protein>
    <recommendedName>
        <fullName evidence="4">Flagellar FliJ protein</fullName>
    </recommendedName>
</protein>
<reference evidence="2 3" key="1">
    <citation type="submission" date="2019-06" db="EMBL/GenBank/DDBJ databases">
        <title>Sequencing the genomes of 1000 actinobacteria strains.</title>
        <authorList>
            <person name="Klenk H.-P."/>
        </authorList>
    </citation>
    <scope>NUCLEOTIDE SEQUENCE [LARGE SCALE GENOMIC DNA]</scope>
    <source>
        <strain evidence="2 3">DSM 18082</strain>
    </source>
</reference>
<evidence type="ECO:0008006" key="4">
    <source>
        <dbReference type="Google" id="ProtNLM"/>
    </source>
</evidence>
<evidence type="ECO:0000313" key="3">
    <source>
        <dbReference type="Proteomes" id="UP000319514"/>
    </source>
</evidence>
<keyword evidence="3" id="KW-1185">Reference proteome</keyword>
<keyword evidence="1" id="KW-0175">Coiled coil</keyword>
<accession>A0A542Z9F9</accession>
<proteinExistence type="predicted"/>
<dbReference type="RefSeq" id="WP_141790330.1">
    <property type="nucleotide sequence ID" value="NZ_BAAAKX010000015.1"/>
</dbReference>
<dbReference type="InterPro" id="IPR053716">
    <property type="entry name" value="Flag_assembly_chemotaxis_eff"/>
</dbReference>
<dbReference type="AlphaFoldDB" id="A0A542Z9F9"/>